<protein>
    <submittedName>
        <fullName evidence="6">DMBT1 protein</fullName>
    </submittedName>
</protein>
<dbReference type="PANTHER" id="PTHR19331">
    <property type="entry name" value="SCAVENGER RECEPTOR DOMAIN-CONTAINING"/>
    <property type="match status" value="1"/>
</dbReference>
<comment type="caution">
    <text evidence="6">The sequence shown here is derived from an EMBL/GenBank/DDBJ whole genome shotgun (WGS) entry which is preliminary data.</text>
</comment>
<reference evidence="6 7" key="1">
    <citation type="submission" date="2019-09" db="EMBL/GenBank/DDBJ databases">
        <title>Bird 10,000 Genomes (B10K) Project - Family phase.</title>
        <authorList>
            <person name="Zhang G."/>
        </authorList>
    </citation>
    <scope>NUCLEOTIDE SEQUENCE [LARGE SCALE GENOMIC DNA]</scope>
    <source>
        <strain evidence="6">B10K-DU-001-04</strain>
        <tissue evidence="6">Muscle</tissue>
    </source>
</reference>
<feature type="non-terminal residue" evidence="6">
    <location>
        <position position="175"/>
    </location>
</feature>
<dbReference type="Gene3D" id="3.10.250.10">
    <property type="entry name" value="SRCR-like domain"/>
    <property type="match status" value="2"/>
</dbReference>
<evidence type="ECO:0000256" key="2">
    <source>
        <dbReference type="ARBA" id="ARBA00022737"/>
    </source>
</evidence>
<name>A0A7K8XC74_9PICI</name>
<feature type="domain" description="SRCR" evidence="5">
    <location>
        <begin position="131"/>
        <end position="175"/>
    </location>
</feature>
<sequence>RCAGRVEVKRQGQWGTVCDDSWDMKDAAVVCRQLGCGSALEAHSNAHFGPGSGPIWMQIVQCDGSESALSDCRSIRNPFRRCGHHEDAGVNCSDRRSLVAGYPSGLACSSRGCRSTKPLFASFSLPDFTEYRLVNGSTTCEGRVEFYVQGTWGSLCDSHWDLLDAHVLCHHLNCG</sequence>
<dbReference type="SMART" id="SM00202">
    <property type="entry name" value="SR"/>
    <property type="match status" value="1"/>
</dbReference>
<dbReference type="EMBL" id="VWZE01008089">
    <property type="protein sequence ID" value="NXF88911.1"/>
    <property type="molecule type" value="Genomic_DNA"/>
</dbReference>
<evidence type="ECO:0000313" key="7">
    <source>
        <dbReference type="Proteomes" id="UP000583613"/>
    </source>
</evidence>
<dbReference type="InterPro" id="IPR036772">
    <property type="entry name" value="SRCR-like_dom_sf"/>
</dbReference>
<accession>A0A7K8XC74</accession>
<evidence type="ECO:0000256" key="4">
    <source>
        <dbReference type="PROSITE-ProRule" id="PRU00196"/>
    </source>
</evidence>
<dbReference type="Pfam" id="PF00530">
    <property type="entry name" value="SRCR"/>
    <property type="match status" value="2"/>
</dbReference>
<feature type="disulfide bond" evidence="4">
    <location>
        <begin position="18"/>
        <end position="82"/>
    </location>
</feature>
<dbReference type="AlphaFoldDB" id="A0A7K8XC74"/>
<dbReference type="GO" id="GO:0016020">
    <property type="term" value="C:membrane"/>
    <property type="evidence" value="ECO:0007669"/>
    <property type="project" value="InterPro"/>
</dbReference>
<organism evidence="6 7">
    <name type="scientific">Eubucco bourcierii</name>
    <name type="common">red-headed barbet</name>
    <dbReference type="NCBI Taxonomy" id="91767"/>
    <lineage>
        <taxon>Eukaryota</taxon>
        <taxon>Metazoa</taxon>
        <taxon>Chordata</taxon>
        <taxon>Craniata</taxon>
        <taxon>Vertebrata</taxon>
        <taxon>Euteleostomi</taxon>
        <taxon>Archelosauria</taxon>
        <taxon>Archosauria</taxon>
        <taxon>Dinosauria</taxon>
        <taxon>Saurischia</taxon>
        <taxon>Theropoda</taxon>
        <taxon>Coelurosauria</taxon>
        <taxon>Aves</taxon>
        <taxon>Neognathae</taxon>
        <taxon>Neoaves</taxon>
        <taxon>Telluraves</taxon>
        <taxon>Coraciimorphae</taxon>
        <taxon>Piciformes</taxon>
        <taxon>Ramphastidae</taxon>
        <taxon>Eubucco</taxon>
    </lineage>
</organism>
<proteinExistence type="predicted"/>
<dbReference type="PROSITE" id="PS50287">
    <property type="entry name" value="SRCR_2"/>
    <property type="match status" value="2"/>
</dbReference>
<keyword evidence="1" id="KW-0732">Signal</keyword>
<keyword evidence="7" id="KW-1185">Reference proteome</keyword>
<gene>
    <name evidence="6" type="primary">Dmbt1_1</name>
    <name evidence="6" type="ORF">EUBBOU_R03173</name>
</gene>
<dbReference type="OrthoDB" id="536948at2759"/>
<feature type="non-terminal residue" evidence="6">
    <location>
        <position position="1"/>
    </location>
</feature>
<dbReference type="Proteomes" id="UP000583613">
    <property type="component" value="Unassembled WGS sequence"/>
</dbReference>
<feature type="domain" description="SRCR" evidence="5">
    <location>
        <begin position="1"/>
        <end position="93"/>
    </location>
</feature>
<dbReference type="SUPFAM" id="SSF56487">
    <property type="entry name" value="SRCR-like"/>
    <property type="match status" value="2"/>
</dbReference>
<evidence type="ECO:0000256" key="3">
    <source>
        <dbReference type="ARBA" id="ARBA00023157"/>
    </source>
</evidence>
<keyword evidence="3 4" id="KW-1015">Disulfide bond</keyword>
<evidence type="ECO:0000256" key="1">
    <source>
        <dbReference type="ARBA" id="ARBA00022729"/>
    </source>
</evidence>
<dbReference type="InterPro" id="IPR001190">
    <property type="entry name" value="SRCR"/>
</dbReference>
<evidence type="ECO:0000259" key="5">
    <source>
        <dbReference type="PROSITE" id="PS50287"/>
    </source>
</evidence>
<dbReference type="FunFam" id="3.10.250.10:FF:000009">
    <property type="entry name" value="WC1"/>
    <property type="match status" value="1"/>
</dbReference>
<feature type="disulfide bond" evidence="4">
    <location>
        <begin position="62"/>
        <end position="72"/>
    </location>
</feature>
<feature type="disulfide bond" evidence="4">
    <location>
        <begin position="31"/>
        <end position="92"/>
    </location>
</feature>
<dbReference type="PRINTS" id="PR00258">
    <property type="entry name" value="SPERACTRCPTR"/>
</dbReference>
<evidence type="ECO:0000313" key="6">
    <source>
        <dbReference type="EMBL" id="NXF88911.1"/>
    </source>
</evidence>
<keyword evidence="2" id="KW-0677">Repeat</keyword>
<comment type="caution">
    <text evidence="4">Lacks conserved residue(s) required for the propagation of feature annotation.</text>
</comment>
<dbReference type="PANTHER" id="PTHR19331:SF468">
    <property type="entry name" value="SCAVENGER RECEPTOR CYSTEINE-RICH TYPE 1 PROTEIN M160"/>
    <property type="match status" value="1"/>
</dbReference>